<proteinExistence type="predicted"/>
<reference evidence="2" key="1">
    <citation type="submission" date="2019-11" db="UniProtKB">
        <authorList>
            <consortium name="WormBaseParasite"/>
        </authorList>
    </citation>
    <scope>IDENTIFICATION</scope>
</reference>
<evidence type="ECO:0000313" key="2">
    <source>
        <dbReference type="WBParaSite" id="MCU_014885-RA"/>
    </source>
</evidence>
<accession>A0A5K3G8B8</accession>
<name>A0A5K3G8B8_MESCO</name>
<feature type="compositionally biased region" description="Low complexity" evidence="1">
    <location>
        <begin position="130"/>
        <end position="141"/>
    </location>
</feature>
<feature type="region of interest" description="Disordered" evidence="1">
    <location>
        <begin position="119"/>
        <end position="141"/>
    </location>
</feature>
<feature type="region of interest" description="Disordered" evidence="1">
    <location>
        <begin position="1"/>
        <end position="31"/>
    </location>
</feature>
<dbReference type="WBParaSite" id="MCU_014885-RA">
    <property type="protein sequence ID" value="MCU_014885-RA"/>
    <property type="gene ID" value="MCU_014885"/>
</dbReference>
<dbReference type="AlphaFoldDB" id="A0A5K3G8B8"/>
<evidence type="ECO:0000256" key="1">
    <source>
        <dbReference type="SAM" id="MobiDB-lite"/>
    </source>
</evidence>
<sequence>MRVPDGLAVRIPGFHPGGPGSTPGQGASPFPPLTTCTPTMQTSCRHAHSFTCNYIHHLSGIPPTSAAFPTHFGDISSPTNASNINRSLQPLRDSARHYPLGGPHCSALIPPACASLPAKSHRRMSSEQRTLAGATATATAT</sequence>
<organism evidence="2">
    <name type="scientific">Mesocestoides corti</name>
    <name type="common">Flatworm</name>
    <dbReference type="NCBI Taxonomy" id="53468"/>
    <lineage>
        <taxon>Eukaryota</taxon>
        <taxon>Metazoa</taxon>
        <taxon>Spiralia</taxon>
        <taxon>Lophotrochozoa</taxon>
        <taxon>Platyhelminthes</taxon>
        <taxon>Cestoda</taxon>
        <taxon>Eucestoda</taxon>
        <taxon>Cyclophyllidea</taxon>
        <taxon>Mesocestoididae</taxon>
        <taxon>Mesocestoides</taxon>
    </lineage>
</organism>
<protein>
    <submittedName>
        <fullName evidence="2">Uncharacterized protein</fullName>
    </submittedName>
</protein>